<dbReference type="Proteomes" id="UP000271472">
    <property type="component" value="Unassembled WGS sequence"/>
</dbReference>
<organism evidence="1 2">
    <name type="scientific">Slackia isoflavoniconvertens</name>
    <dbReference type="NCBI Taxonomy" id="572010"/>
    <lineage>
        <taxon>Bacteria</taxon>
        <taxon>Bacillati</taxon>
        <taxon>Actinomycetota</taxon>
        <taxon>Coriobacteriia</taxon>
        <taxon>Eggerthellales</taxon>
        <taxon>Eggerthellaceae</taxon>
        <taxon>Slackia</taxon>
    </lineage>
</organism>
<gene>
    <name evidence="1" type="ORF">DMP05_07265</name>
</gene>
<dbReference type="EMBL" id="QIBZ01000012">
    <property type="protein sequence ID" value="RNM34088.1"/>
    <property type="molecule type" value="Genomic_DNA"/>
</dbReference>
<evidence type="ECO:0000313" key="2">
    <source>
        <dbReference type="Proteomes" id="UP000271472"/>
    </source>
</evidence>
<sequence length="70" mass="7525">MLGVWDLSDLSESAPCSAYGGLSKHAFFAALAENAVMGPDCMNLGTCCQETPRWGLFSGGYSRLSFRKIT</sequence>
<protein>
    <submittedName>
        <fullName evidence="1">Uncharacterized protein</fullName>
    </submittedName>
</protein>
<comment type="caution">
    <text evidence="1">The sequence shown here is derived from an EMBL/GenBank/DDBJ whole genome shotgun (WGS) entry which is preliminary data.</text>
</comment>
<dbReference type="AlphaFoldDB" id="A0A3N0IAZ3"/>
<reference evidence="2" key="1">
    <citation type="submission" date="2018-05" db="EMBL/GenBank/DDBJ databases">
        <title>Genome Sequencing of selected type strains of the family Eggerthellaceae.</title>
        <authorList>
            <person name="Danylec N."/>
            <person name="Stoll D.A."/>
            <person name="Doetsch A."/>
            <person name="Huch M."/>
        </authorList>
    </citation>
    <scope>NUCLEOTIDE SEQUENCE [LARGE SCALE GENOMIC DNA]</scope>
    <source>
        <strain evidence="2">DSM 22006</strain>
    </source>
</reference>
<keyword evidence="2" id="KW-1185">Reference proteome</keyword>
<evidence type="ECO:0000313" key="1">
    <source>
        <dbReference type="EMBL" id="RNM34088.1"/>
    </source>
</evidence>
<proteinExistence type="predicted"/>
<name>A0A3N0IAZ3_9ACTN</name>
<accession>A0A3N0IAZ3</accession>